<keyword evidence="3" id="KW-0472">Membrane</keyword>
<keyword evidence="1" id="KW-0175">Coiled coil</keyword>
<proteinExistence type="predicted"/>
<name>A0AAW9Q7H4_9CYAN</name>
<accession>A0AAW9Q7H4</accession>
<feature type="compositionally biased region" description="Low complexity" evidence="2">
    <location>
        <begin position="326"/>
        <end position="358"/>
    </location>
</feature>
<keyword evidence="3" id="KW-1133">Transmembrane helix</keyword>
<gene>
    <name evidence="4" type="ORF">V2H45_20620</name>
</gene>
<dbReference type="EMBL" id="JAZBJZ010000115">
    <property type="protein sequence ID" value="MEE3719153.1"/>
    <property type="molecule type" value="Genomic_DNA"/>
</dbReference>
<keyword evidence="3" id="KW-0812">Transmembrane</keyword>
<comment type="caution">
    <text evidence="4">The sequence shown here is derived from an EMBL/GenBank/DDBJ whole genome shotgun (WGS) entry which is preliminary data.</text>
</comment>
<feature type="coiled-coil region" evidence="1">
    <location>
        <begin position="274"/>
        <end position="322"/>
    </location>
</feature>
<feature type="transmembrane region" description="Helical" evidence="3">
    <location>
        <begin position="225"/>
        <end position="246"/>
    </location>
</feature>
<feature type="region of interest" description="Disordered" evidence="2">
    <location>
        <begin position="325"/>
        <end position="358"/>
    </location>
</feature>
<evidence type="ECO:0000313" key="5">
    <source>
        <dbReference type="Proteomes" id="UP001333818"/>
    </source>
</evidence>
<feature type="region of interest" description="Disordered" evidence="2">
    <location>
        <begin position="178"/>
        <end position="222"/>
    </location>
</feature>
<feature type="compositionally biased region" description="Low complexity" evidence="2">
    <location>
        <begin position="123"/>
        <end position="133"/>
    </location>
</feature>
<feature type="region of interest" description="Disordered" evidence="2">
    <location>
        <begin position="115"/>
        <end position="163"/>
    </location>
</feature>
<evidence type="ECO:0000256" key="2">
    <source>
        <dbReference type="SAM" id="MobiDB-lite"/>
    </source>
</evidence>
<keyword evidence="5" id="KW-1185">Reference proteome</keyword>
<organism evidence="4 5">
    <name type="scientific">Tumidithrix elongata BACA0141</name>
    <dbReference type="NCBI Taxonomy" id="2716417"/>
    <lineage>
        <taxon>Bacteria</taxon>
        <taxon>Bacillati</taxon>
        <taxon>Cyanobacteriota</taxon>
        <taxon>Cyanophyceae</taxon>
        <taxon>Pseudanabaenales</taxon>
        <taxon>Pseudanabaenaceae</taxon>
        <taxon>Tumidithrix</taxon>
        <taxon>Tumidithrix elongata</taxon>
    </lineage>
</organism>
<dbReference type="Proteomes" id="UP001333818">
    <property type="component" value="Unassembled WGS sequence"/>
</dbReference>
<feature type="compositionally biased region" description="Basic and acidic residues" evidence="2">
    <location>
        <begin position="135"/>
        <end position="144"/>
    </location>
</feature>
<dbReference type="AlphaFoldDB" id="A0AAW9Q7H4"/>
<evidence type="ECO:0000256" key="1">
    <source>
        <dbReference type="SAM" id="Coils"/>
    </source>
</evidence>
<reference evidence="4" key="1">
    <citation type="submission" date="2024-01" db="EMBL/GenBank/DDBJ databases">
        <title>Bank of Algae and Cyanobacteria of the Azores (BACA) strain genomes.</title>
        <authorList>
            <person name="Luz R."/>
            <person name="Cordeiro R."/>
            <person name="Fonseca A."/>
            <person name="Goncalves V."/>
        </authorList>
    </citation>
    <scope>NUCLEOTIDE SEQUENCE</scope>
    <source>
        <strain evidence="4">BACA0141</strain>
    </source>
</reference>
<dbReference type="RefSeq" id="WP_330485590.1">
    <property type="nucleotide sequence ID" value="NZ_JAZBJZ010000115.1"/>
</dbReference>
<protein>
    <submittedName>
        <fullName evidence="4">Uncharacterized protein</fullName>
    </submittedName>
</protein>
<feature type="compositionally biased region" description="Low complexity" evidence="2">
    <location>
        <begin position="193"/>
        <end position="209"/>
    </location>
</feature>
<evidence type="ECO:0000313" key="4">
    <source>
        <dbReference type="EMBL" id="MEE3719153.1"/>
    </source>
</evidence>
<evidence type="ECO:0000256" key="3">
    <source>
        <dbReference type="SAM" id="Phobius"/>
    </source>
</evidence>
<sequence>MDETEIAKALQTDLNFYKVKIQVKRKGSQLHVLTTRAQDNDVDYSLLMELVQKSLEKLPIQNADDFIIYGRVAGAKQPEWQQRGEIRPALPLIELDIDDDLDRELSLKEPPAVKDKLDEESLTSELSEITAETEFFDRSTEKETTQPPSDILEVSEPTVPAKPAKLAKDSVPILDSYDYPDLDLQNDPDLSVNSNHSQNNNQNPNLNAKKSSKEESSSQPPKKKFSAIPIAILIAILAAGGGWFLWDRSNQEQKLTEAKEITSKIPDPNQLSKKEALNDAKSQLSAAIAKLEEIPERPGSPYEEAQAEIGQIQDKLKAIDKKLASATKPTPALGKPKPTPTPGKATPTPTASPTSAPVKTDTLEADAMKLGHEASVIVQNAPHKSEVWKSAQTKWQEAIALLEKIPKEAPNYAAVEKRIGLYKQNLAQITGQFQKQVKVEGVISQISAATQAELKQLKTKGTQKPEFITTCGDRVRPIPNAAEVETAICEYLFKSL</sequence>